<dbReference type="KEGG" id="bhc:JFL75_12205"/>
<reference evidence="2" key="1">
    <citation type="submission" date="2021-01" db="EMBL/GenBank/DDBJ databases">
        <title>Description of Breznakiella homolactica.</title>
        <authorList>
            <person name="Song Y."/>
            <person name="Brune A."/>
        </authorList>
    </citation>
    <scope>NUCLEOTIDE SEQUENCE</scope>
    <source>
        <strain evidence="2">RmG30</strain>
    </source>
</reference>
<evidence type="ECO:0000313" key="2">
    <source>
        <dbReference type="EMBL" id="QQO07706.1"/>
    </source>
</evidence>
<proteinExistence type="predicted"/>
<gene>
    <name evidence="2" type="ORF">JFL75_12205</name>
</gene>
<keyword evidence="1" id="KW-0175">Coiled coil</keyword>
<dbReference type="RefSeq" id="WP_215625012.1">
    <property type="nucleotide sequence ID" value="NZ_CP067089.2"/>
</dbReference>
<name>A0A7T7XJV2_9SPIR</name>
<keyword evidence="3" id="KW-1185">Reference proteome</keyword>
<evidence type="ECO:0000256" key="1">
    <source>
        <dbReference type="SAM" id="Coils"/>
    </source>
</evidence>
<evidence type="ECO:0000313" key="3">
    <source>
        <dbReference type="Proteomes" id="UP000595917"/>
    </source>
</evidence>
<dbReference type="Pfam" id="PF14106">
    <property type="entry name" value="DUF4279"/>
    <property type="match status" value="1"/>
</dbReference>
<accession>A0A7T7XJV2</accession>
<sequence length="233" mass="27226">MSLSAKEIEDLKRIADAELKNPQWGLSKQFLEVNTIKTINDEYIYERYKIDNKEFRYAEAGKPAIIENHYEIAFYYMLQNQETFFCVGVDINTKNITRVFMVNASYCYLKAYSDDMTLMEMANLTKTKYSDGASKGEKTKRGFSPVSWIEYRFTNEKSYELEESLEMLLDELEQDKDGIKKLAEKTDANINICKYQYISGNAGISFTKEAINRLNELNLEVFIDMYIVGERMK</sequence>
<dbReference type="InterPro" id="IPR025459">
    <property type="entry name" value="DUF4279"/>
</dbReference>
<protein>
    <submittedName>
        <fullName evidence="2">DUF4279 domain-containing protein</fullName>
    </submittedName>
</protein>
<feature type="coiled-coil region" evidence="1">
    <location>
        <begin position="155"/>
        <end position="189"/>
    </location>
</feature>
<dbReference type="EMBL" id="CP067089">
    <property type="protein sequence ID" value="QQO07706.1"/>
    <property type="molecule type" value="Genomic_DNA"/>
</dbReference>
<dbReference type="AlphaFoldDB" id="A0A7T7XJV2"/>
<dbReference type="Proteomes" id="UP000595917">
    <property type="component" value="Chromosome"/>
</dbReference>
<organism evidence="2 3">
    <name type="scientific">Breznakiella homolactica</name>
    <dbReference type="NCBI Taxonomy" id="2798577"/>
    <lineage>
        <taxon>Bacteria</taxon>
        <taxon>Pseudomonadati</taxon>
        <taxon>Spirochaetota</taxon>
        <taxon>Spirochaetia</taxon>
        <taxon>Spirochaetales</taxon>
        <taxon>Breznakiellaceae</taxon>
        <taxon>Breznakiella</taxon>
    </lineage>
</organism>